<comment type="caution">
    <text evidence="3">The sequence shown here is derived from an EMBL/GenBank/DDBJ whole genome shotgun (WGS) entry which is preliminary data.</text>
</comment>
<evidence type="ECO:0000256" key="2">
    <source>
        <dbReference type="SAM" id="Phobius"/>
    </source>
</evidence>
<keyword evidence="2" id="KW-0472">Membrane</keyword>
<sequence>MMVRKLGLGKAGRIKEPEYAVCYFSIGRQCSPFINQVSIIIVLKVLNWFRFKSFFLFFLEVWISMYSAHVIISSTRNLQHRHSTAVPSTTSQLPPPLQNSSVGSRYPQAIASDRRKITLNTHRTWPTDLLSESSEPTVQDLNLNQKPDPNKSSTQARSRHLNILQSAHNGNSIHTGNQHPHYYNPNISPSPPPAGWMTPPPPLIIRKPKNIVETRPLSAETYWMINSNHLVIDFFFQAHLSINSTHSLGLVPIDSLPQDFSSTCHQVLLVHCLSSSCHCPNLQKSSLSRIIYSSRVCMLIFLTSFLLYLYFFSNLPVSALVSEIKHQEQAKTYKQEEPELCRNRKENTMKRANKNTAKGISSTQISKSSHIPCRS</sequence>
<feature type="transmembrane region" description="Helical" evidence="2">
    <location>
        <begin position="290"/>
        <end position="311"/>
    </location>
</feature>
<feature type="compositionally biased region" description="Basic and acidic residues" evidence="1">
    <location>
        <begin position="335"/>
        <end position="349"/>
    </location>
</feature>
<reference evidence="3 4" key="1">
    <citation type="submission" date="2015-08" db="EMBL/GenBank/DDBJ databases">
        <title>Next Generation Sequencing and Analysis of the Genome of Puccinia sorghi L Schw, the Causal Agent of Maize Common Rust.</title>
        <authorList>
            <person name="Rochi L."/>
            <person name="Burguener G."/>
            <person name="Darino M."/>
            <person name="Turjanski A."/>
            <person name="Kreff E."/>
            <person name="Dieguez M.J."/>
            <person name="Sacco F."/>
        </authorList>
    </citation>
    <scope>NUCLEOTIDE SEQUENCE [LARGE SCALE GENOMIC DNA]</scope>
    <source>
        <strain evidence="3 4">RO10H11247</strain>
    </source>
</reference>
<gene>
    <name evidence="3" type="ORF">VP01_330g1</name>
</gene>
<evidence type="ECO:0000313" key="3">
    <source>
        <dbReference type="EMBL" id="KNZ53196.1"/>
    </source>
</evidence>
<name>A0A0L6UXB0_9BASI</name>
<keyword evidence="4" id="KW-1185">Reference proteome</keyword>
<protein>
    <submittedName>
        <fullName evidence="3">Uncharacterized protein</fullName>
    </submittedName>
</protein>
<accession>A0A0L6UXB0</accession>
<feature type="compositionally biased region" description="Polar residues" evidence="1">
    <location>
        <begin position="354"/>
        <end position="369"/>
    </location>
</feature>
<dbReference type="VEuPathDB" id="FungiDB:VP01_330g1"/>
<feature type="compositionally biased region" description="Polar residues" evidence="1">
    <location>
        <begin position="85"/>
        <end position="103"/>
    </location>
</feature>
<proteinExistence type="predicted"/>
<keyword evidence="2" id="KW-0812">Transmembrane</keyword>
<organism evidence="3 4">
    <name type="scientific">Puccinia sorghi</name>
    <dbReference type="NCBI Taxonomy" id="27349"/>
    <lineage>
        <taxon>Eukaryota</taxon>
        <taxon>Fungi</taxon>
        <taxon>Dikarya</taxon>
        <taxon>Basidiomycota</taxon>
        <taxon>Pucciniomycotina</taxon>
        <taxon>Pucciniomycetes</taxon>
        <taxon>Pucciniales</taxon>
        <taxon>Pucciniaceae</taxon>
        <taxon>Puccinia</taxon>
    </lineage>
</organism>
<feature type="compositionally biased region" description="Polar residues" evidence="1">
    <location>
        <begin position="127"/>
        <end position="156"/>
    </location>
</feature>
<evidence type="ECO:0000313" key="4">
    <source>
        <dbReference type="Proteomes" id="UP000037035"/>
    </source>
</evidence>
<dbReference type="AlphaFoldDB" id="A0A0L6UXB0"/>
<feature type="region of interest" description="Disordered" evidence="1">
    <location>
        <begin position="335"/>
        <end position="375"/>
    </location>
</feature>
<feature type="region of interest" description="Disordered" evidence="1">
    <location>
        <begin position="127"/>
        <end position="157"/>
    </location>
</feature>
<dbReference type="Proteomes" id="UP000037035">
    <property type="component" value="Unassembled WGS sequence"/>
</dbReference>
<evidence type="ECO:0000256" key="1">
    <source>
        <dbReference type="SAM" id="MobiDB-lite"/>
    </source>
</evidence>
<keyword evidence="2" id="KW-1133">Transmembrane helix</keyword>
<dbReference type="EMBL" id="LAVV01008291">
    <property type="protein sequence ID" value="KNZ53196.1"/>
    <property type="molecule type" value="Genomic_DNA"/>
</dbReference>
<feature type="region of interest" description="Disordered" evidence="1">
    <location>
        <begin position="83"/>
        <end position="105"/>
    </location>
</feature>